<feature type="chain" id="PRO_5041984074" evidence="1">
    <location>
        <begin position="25"/>
        <end position="267"/>
    </location>
</feature>
<comment type="caution">
    <text evidence="2">The sequence shown here is derived from an EMBL/GenBank/DDBJ whole genome shotgun (WGS) entry which is preliminary data.</text>
</comment>
<keyword evidence="1" id="KW-0732">Signal</keyword>
<sequence>MPFARLMVANALAFARLFCLKALAQLFNRDILAVCTSRLCVQYQWLLSIADGPYGSPYIFHTCKTLVQTEIVSDSILPAPKLMGVVYHSRHADTARALINFMCSMINCCEHPASSALLPPPQPLPLLQAGKDGLIAVPNKRGVKLGDLRPPPESADRRCCCSLNLIKPRESGLACTGWSALTAILGDMDKSIAALQLAGDKPLVWADRASSLSFLLVGPPLRIGGLEEKLAVGRWMAGCRFDNNLLAVPYARAPLSLVARTLGRLCW</sequence>
<proteinExistence type="predicted"/>
<dbReference type="Proteomes" id="UP001234787">
    <property type="component" value="Unassembled WGS sequence"/>
</dbReference>
<gene>
    <name evidence="2" type="ORF">SUGI_1509410</name>
</gene>
<reference evidence="2" key="1">
    <citation type="submission" date="2022-12" db="EMBL/GenBank/DDBJ databases">
        <title>Chromosome-Level Genome Assembly of Japanese Cedar (Cryptomeriajaponica D. Don).</title>
        <authorList>
            <person name="Fujino T."/>
            <person name="Yamaguchi K."/>
            <person name="Yokoyama T."/>
            <person name="Hamanaka T."/>
            <person name="Harazono Y."/>
            <person name="Kamada H."/>
            <person name="Kobayashi W."/>
            <person name="Ujino-Ihara T."/>
            <person name="Uchiyama K."/>
            <person name="Matsumoto A."/>
            <person name="Izuno A."/>
            <person name="Tsumura Y."/>
            <person name="Toyoda A."/>
            <person name="Shigenobu S."/>
            <person name="Moriguchi Y."/>
            <person name="Ueno S."/>
            <person name="Kasahara M."/>
        </authorList>
    </citation>
    <scope>NUCLEOTIDE SEQUENCE</scope>
</reference>
<keyword evidence="3" id="KW-1185">Reference proteome</keyword>
<evidence type="ECO:0000313" key="3">
    <source>
        <dbReference type="Proteomes" id="UP001234787"/>
    </source>
</evidence>
<dbReference type="EMBL" id="BSEH01000946">
    <property type="protein sequence ID" value="GLJ59462.1"/>
    <property type="molecule type" value="Genomic_DNA"/>
</dbReference>
<dbReference type="AlphaFoldDB" id="A0AAD3NUN4"/>
<accession>A0AAD3NUN4</accession>
<evidence type="ECO:0000256" key="1">
    <source>
        <dbReference type="SAM" id="SignalP"/>
    </source>
</evidence>
<protein>
    <submittedName>
        <fullName evidence="2">Uncharacterized protein</fullName>
    </submittedName>
</protein>
<name>A0AAD3NUN4_CRYJA</name>
<feature type="signal peptide" evidence="1">
    <location>
        <begin position="1"/>
        <end position="24"/>
    </location>
</feature>
<evidence type="ECO:0000313" key="2">
    <source>
        <dbReference type="EMBL" id="GLJ59462.1"/>
    </source>
</evidence>
<organism evidence="2 3">
    <name type="scientific">Cryptomeria japonica</name>
    <name type="common">Japanese cedar</name>
    <name type="synonym">Cupressus japonica</name>
    <dbReference type="NCBI Taxonomy" id="3369"/>
    <lineage>
        <taxon>Eukaryota</taxon>
        <taxon>Viridiplantae</taxon>
        <taxon>Streptophyta</taxon>
        <taxon>Embryophyta</taxon>
        <taxon>Tracheophyta</taxon>
        <taxon>Spermatophyta</taxon>
        <taxon>Pinopsida</taxon>
        <taxon>Pinidae</taxon>
        <taxon>Conifers II</taxon>
        <taxon>Cupressales</taxon>
        <taxon>Cupressaceae</taxon>
        <taxon>Cryptomeria</taxon>
    </lineage>
</organism>